<evidence type="ECO:0000256" key="5">
    <source>
        <dbReference type="SAM" id="MobiDB-lite"/>
    </source>
</evidence>
<dbReference type="GO" id="GO:0030688">
    <property type="term" value="C:preribosome, small subunit precursor"/>
    <property type="evidence" value="ECO:0007669"/>
    <property type="project" value="InterPro"/>
</dbReference>
<dbReference type="InterPro" id="IPR010301">
    <property type="entry name" value="RRP1"/>
</dbReference>
<sequence>MVEKSNTDFGKKLASADKKTRDNALKKLSKFLSHKKDITELELLKLWKGLFYCYWMSDKQLIQQQLANQLGTLLLKIPNDVVFNFLRAFWKIIIQEWNGIDRLRIDRYYFLMRRIHYYTFKFLEKVNWRKRYVSEYVNLYDIGPLSFLNDKTPHEIHYHICKVFFEIFEEAIKKPIPKKAFQKLLEPFIDIVTFSFDYVLIEHASSEIFLHLYKQLKQDYNGVISDDDDDEYIDDDEYVDVEEEEDDDENDDESENEKFNKSENMDEDSNNNNNNNSDKNLLKEKSIYFKSVDVPELYCKLIDLTEEPTTNPSNIEVLNYISELFYSMASKKLENGDNTSESDDDEFNKINAEYDEPDIILTGYENKENIINKPSILKVKKTVINNDKNRKDSEGVSKILKRVKDKKIKKNKSNKKNVHWNLKTIKIKLFDKNDKIIDLIK</sequence>
<dbReference type="Pfam" id="PF05997">
    <property type="entry name" value="Nop52"/>
    <property type="match status" value="1"/>
</dbReference>
<dbReference type="STRING" id="1754190.A0A1Y2BNA1"/>
<comment type="subcellular location">
    <subcellularLocation>
        <location evidence="1">Nucleus</location>
    </subcellularLocation>
</comment>
<dbReference type="PANTHER" id="PTHR13026">
    <property type="entry name" value="NNP-1 PROTEIN NOVEL NUCLEAR PROTEIN 1 NOP52"/>
    <property type="match status" value="1"/>
</dbReference>
<dbReference type="EMBL" id="MCOG01000149">
    <property type="protein sequence ID" value="ORY36238.1"/>
    <property type="molecule type" value="Genomic_DNA"/>
</dbReference>
<dbReference type="OrthoDB" id="2019504at2759"/>
<dbReference type="GO" id="GO:0006364">
    <property type="term" value="P:rRNA processing"/>
    <property type="evidence" value="ECO:0007669"/>
    <property type="project" value="UniProtKB-KW"/>
</dbReference>
<feature type="region of interest" description="Disordered" evidence="5">
    <location>
        <begin position="241"/>
        <end position="279"/>
    </location>
</feature>
<reference evidence="6 7" key="1">
    <citation type="submission" date="2016-08" db="EMBL/GenBank/DDBJ databases">
        <title>A Parts List for Fungal Cellulosomes Revealed by Comparative Genomics.</title>
        <authorList>
            <consortium name="DOE Joint Genome Institute"/>
            <person name="Haitjema C.H."/>
            <person name="Gilmore S.P."/>
            <person name="Henske J.K."/>
            <person name="Solomon K.V."/>
            <person name="De Groot R."/>
            <person name="Kuo A."/>
            <person name="Mondo S.J."/>
            <person name="Salamov A.A."/>
            <person name="Labutti K."/>
            <person name="Zhao Z."/>
            <person name="Chiniquy J."/>
            <person name="Barry K."/>
            <person name="Brewer H.M."/>
            <person name="Purvine S.O."/>
            <person name="Wright A.T."/>
            <person name="Boxma B."/>
            <person name="Van Alen T."/>
            <person name="Hackstein J.H."/>
            <person name="Baker S.E."/>
            <person name="Grigoriev I.V."/>
            <person name="O'Malley M.A."/>
        </authorList>
    </citation>
    <scope>NUCLEOTIDE SEQUENCE [LARGE SCALE GENOMIC DNA]</scope>
    <source>
        <strain evidence="6 7">G1</strain>
    </source>
</reference>
<dbReference type="Gene3D" id="3.30.70.2850">
    <property type="match status" value="1"/>
</dbReference>
<dbReference type="PANTHER" id="PTHR13026:SF0">
    <property type="entry name" value="RIBOSOMAL RNA PROCESSING 1B"/>
    <property type="match status" value="1"/>
</dbReference>
<accession>A0A1Y2BNA1</accession>
<feature type="compositionally biased region" description="Low complexity" evidence="5">
    <location>
        <begin position="270"/>
        <end position="279"/>
    </location>
</feature>
<evidence type="ECO:0000313" key="6">
    <source>
        <dbReference type="EMBL" id="ORY36238.1"/>
    </source>
</evidence>
<dbReference type="GO" id="GO:0005634">
    <property type="term" value="C:nucleus"/>
    <property type="evidence" value="ECO:0007669"/>
    <property type="project" value="UniProtKB-SubCell"/>
</dbReference>
<keyword evidence="7" id="KW-1185">Reference proteome</keyword>
<dbReference type="AlphaFoldDB" id="A0A1Y2BNA1"/>
<keyword evidence="4" id="KW-0539">Nucleus</keyword>
<evidence type="ECO:0000256" key="2">
    <source>
        <dbReference type="ARBA" id="ARBA00006374"/>
    </source>
</evidence>
<evidence type="ECO:0000256" key="1">
    <source>
        <dbReference type="ARBA" id="ARBA00004123"/>
    </source>
</evidence>
<proteinExistence type="inferred from homology"/>
<feature type="compositionally biased region" description="Acidic residues" evidence="5">
    <location>
        <begin position="241"/>
        <end position="255"/>
    </location>
</feature>
<evidence type="ECO:0000256" key="3">
    <source>
        <dbReference type="ARBA" id="ARBA00022552"/>
    </source>
</evidence>
<protein>
    <submittedName>
        <fullName evidence="6">Nop52-domain-containing protein</fullName>
    </submittedName>
</protein>
<gene>
    <name evidence="6" type="ORF">LY90DRAFT_386791</name>
</gene>
<keyword evidence="3" id="KW-0698">rRNA processing</keyword>
<dbReference type="Proteomes" id="UP000193920">
    <property type="component" value="Unassembled WGS sequence"/>
</dbReference>
<comment type="caution">
    <text evidence="6">The sequence shown here is derived from an EMBL/GenBank/DDBJ whole genome shotgun (WGS) entry which is preliminary data.</text>
</comment>
<name>A0A1Y2BNA1_9FUNG</name>
<evidence type="ECO:0000313" key="7">
    <source>
        <dbReference type="Proteomes" id="UP000193920"/>
    </source>
</evidence>
<organism evidence="6 7">
    <name type="scientific">Neocallimastix californiae</name>
    <dbReference type="NCBI Taxonomy" id="1754190"/>
    <lineage>
        <taxon>Eukaryota</taxon>
        <taxon>Fungi</taxon>
        <taxon>Fungi incertae sedis</taxon>
        <taxon>Chytridiomycota</taxon>
        <taxon>Chytridiomycota incertae sedis</taxon>
        <taxon>Neocallimastigomycetes</taxon>
        <taxon>Neocallimastigales</taxon>
        <taxon>Neocallimastigaceae</taxon>
        <taxon>Neocallimastix</taxon>
    </lineage>
</organism>
<comment type="similarity">
    <text evidence="2">Belongs to the RRP1 family.</text>
</comment>
<evidence type="ECO:0000256" key="4">
    <source>
        <dbReference type="ARBA" id="ARBA00023242"/>
    </source>
</evidence>